<evidence type="ECO:0008006" key="3">
    <source>
        <dbReference type="Google" id="ProtNLM"/>
    </source>
</evidence>
<keyword evidence="2" id="KW-1185">Reference proteome</keyword>
<protein>
    <recommendedName>
        <fullName evidence="3">Roadblock/LAMTOR2 domain-containing protein</fullName>
    </recommendedName>
</protein>
<dbReference type="EMBL" id="SAYU02000015">
    <property type="protein sequence ID" value="NHA67716.1"/>
    <property type="molecule type" value="Genomic_DNA"/>
</dbReference>
<dbReference type="RefSeq" id="WP_164896339.1">
    <property type="nucleotide sequence ID" value="NZ_SAYU02000015.1"/>
</dbReference>
<accession>A0A8T6R1G8</accession>
<sequence length="147" mass="15549">MPAGPGPALVELPTVPVAGPSAPLEGSDLPGAVVREAMAIDGALAVAVADSTTGSLLARTPDPDRLDLADAVRDYAAVVASMHETLARMGRTDHVEDVLVTYGGQYHVLRMLAADPTVFVLLVLDRRSATLALARMRLSRVERDLRR</sequence>
<organism evidence="1 2">
    <name type="scientific">Phycicoccus flavus</name>
    <dbReference type="NCBI Taxonomy" id="2502783"/>
    <lineage>
        <taxon>Bacteria</taxon>
        <taxon>Bacillati</taxon>
        <taxon>Actinomycetota</taxon>
        <taxon>Actinomycetes</taxon>
        <taxon>Micrococcales</taxon>
        <taxon>Intrasporangiaceae</taxon>
        <taxon>Phycicoccus</taxon>
    </lineage>
</organism>
<comment type="caution">
    <text evidence="1">The sequence shown here is derived from an EMBL/GenBank/DDBJ whole genome shotgun (WGS) entry which is preliminary data.</text>
</comment>
<proteinExistence type="predicted"/>
<evidence type="ECO:0000313" key="2">
    <source>
        <dbReference type="Proteomes" id="UP000287866"/>
    </source>
</evidence>
<dbReference type="Proteomes" id="UP000287866">
    <property type="component" value="Unassembled WGS sequence"/>
</dbReference>
<reference evidence="1" key="1">
    <citation type="submission" date="2020-03" db="EMBL/GenBank/DDBJ databases">
        <title>Phycicoccus flavus sp. nov., a novel endophytic actinobacterium isolated from branch of Kandelia candel.</title>
        <authorList>
            <person name="Tuo L."/>
        </authorList>
    </citation>
    <scope>NUCLEOTIDE SEQUENCE</scope>
    <source>
        <strain evidence="1">CMS6Z-2</strain>
    </source>
</reference>
<name>A0A8T6R1G8_9MICO</name>
<evidence type="ECO:0000313" key="1">
    <source>
        <dbReference type="EMBL" id="NHA67716.1"/>
    </source>
</evidence>
<gene>
    <name evidence="1" type="ORF">EPD83_006570</name>
</gene>
<dbReference type="AlphaFoldDB" id="A0A8T6R1G8"/>